<evidence type="ECO:0000313" key="2">
    <source>
        <dbReference type="Proteomes" id="UP000229554"/>
    </source>
</evidence>
<proteinExistence type="predicted"/>
<dbReference type="Proteomes" id="UP000229554">
    <property type="component" value="Unassembled WGS sequence"/>
</dbReference>
<protein>
    <submittedName>
        <fullName evidence="1">Uncharacterized protein</fullName>
    </submittedName>
</protein>
<sequence>MNKYTHTHGLRASLPIKGGLLFFILVSIFAVPLTTVQAQALNFTQAYTTMSNSRFSYYAKVGTTTSANATNVVIASSGNPDNNTANIFPNDILCFNNPASNGCSSQTTYTVASTPTSTQIGVTSAIADALTAGTAVVSTQSARLTVTFTPRTSVPSGGYIRLSIASATSNYSDGIPDNTGFDVNKLTTGNINTYVTPTGFTKSASTLTYGSGYNVILMTLSSALTAGSSYSFVVGDASDTTSRFINPAPAGSTHTRGIADSYSIILQTEDSSNNPQDKTITKVAPVDGVFVSATVEETISYTIAGVSTSTSACGATTSVTTTATTVPFGSIVNTDTFYNAAQTHAITTNSSNGYTLTTQYDQALSLDGAGVTTIPDTSCDSSCSTGTPGTWSTATNNGFGYTL</sequence>
<evidence type="ECO:0000313" key="1">
    <source>
        <dbReference type="EMBL" id="PJE63345.1"/>
    </source>
</evidence>
<dbReference type="AlphaFoldDB" id="A0A2M8KTT6"/>
<organism evidence="1 2">
    <name type="scientific">Candidatus Roizmanbacteria bacterium CG10_big_fil_rev_8_21_14_0_10_39_6</name>
    <dbReference type="NCBI Taxonomy" id="1974853"/>
    <lineage>
        <taxon>Bacteria</taxon>
        <taxon>Candidatus Roizmaniibacteriota</taxon>
    </lineage>
</organism>
<gene>
    <name evidence="1" type="ORF">COU88_00005</name>
</gene>
<name>A0A2M8KTT6_9BACT</name>
<comment type="caution">
    <text evidence="1">The sequence shown here is derived from an EMBL/GenBank/DDBJ whole genome shotgun (WGS) entry which is preliminary data.</text>
</comment>
<feature type="non-terminal residue" evidence="1">
    <location>
        <position position="403"/>
    </location>
</feature>
<dbReference type="EMBL" id="PFED01000001">
    <property type="protein sequence ID" value="PJE63345.1"/>
    <property type="molecule type" value="Genomic_DNA"/>
</dbReference>
<reference evidence="2" key="1">
    <citation type="submission" date="2017-09" db="EMBL/GenBank/DDBJ databases">
        <title>Depth-based differentiation of microbial function through sediment-hosted aquifers and enrichment of novel symbionts in the deep terrestrial subsurface.</title>
        <authorList>
            <person name="Probst A.J."/>
            <person name="Ladd B."/>
            <person name="Jarett J.K."/>
            <person name="Geller-Mcgrath D.E."/>
            <person name="Sieber C.M.K."/>
            <person name="Emerson J.B."/>
            <person name="Anantharaman K."/>
            <person name="Thomas B.C."/>
            <person name="Malmstrom R."/>
            <person name="Stieglmeier M."/>
            <person name="Klingl A."/>
            <person name="Woyke T."/>
            <person name="Ryan C.M."/>
            <person name="Banfield J.F."/>
        </authorList>
    </citation>
    <scope>NUCLEOTIDE SEQUENCE [LARGE SCALE GENOMIC DNA]</scope>
</reference>
<accession>A0A2M8KTT6</accession>